<dbReference type="EMBL" id="JAEPRA010000014">
    <property type="protein sequence ID" value="KAG2176088.1"/>
    <property type="molecule type" value="Genomic_DNA"/>
</dbReference>
<evidence type="ECO:0000313" key="2">
    <source>
        <dbReference type="EMBL" id="KAG2176088.1"/>
    </source>
</evidence>
<dbReference type="Proteomes" id="UP000612746">
    <property type="component" value="Unassembled WGS sequence"/>
</dbReference>
<keyword evidence="1" id="KW-1133">Transmembrane helix</keyword>
<organism evidence="2 3">
    <name type="scientific">Umbelopsis vinacea</name>
    <dbReference type="NCBI Taxonomy" id="44442"/>
    <lineage>
        <taxon>Eukaryota</taxon>
        <taxon>Fungi</taxon>
        <taxon>Fungi incertae sedis</taxon>
        <taxon>Mucoromycota</taxon>
        <taxon>Mucoromycotina</taxon>
        <taxon>Umbelopsidomycetes</taxon>
        <taxon>Umbelopsidales</taxon>
        <taxon>Umbelopsidaceae</taxon>
        <taxon>Umbelopsis</taxon>
    </lineage>
</organism>
<sequence length="641" mass="73060">MAPSMKEPDTLDTADMRNAHHMDDIFLIDMSEDGMTPGAPSSMKADPDSISRNPGKKRAIQQIVKVRLWLFIRWTNIIYRVLIHAFYAIVQSVSLKSFADPARDQVMNHVLEHLTKPEFCISGIDRRYMLNNVLLCGLLSRHIKTVLTREGSERRHLLLLKALDYGVQRLEYEFGDAARMYANISNYTHQSRELGAPWPLLEERYIYDRSKYIYEDFCIAMLYRASFDLFVDTVGNIRYYGAHNMASHESLDVQYLVRHVIFSTVLTQDYSVLYASGGDISCLETELVAVLRQDSENQFSIIRELLHNHIRIKLDNEINHIELGNLQVTYLSAASTKLSLKKKKNRILVHYRSAESGRRNAHDIARKTEPTRHTSTRKIIIHDKMSMEARDDRTIAVVGHEFAVFTPPSMNSNPPYALWARLHLDGFIVKDRLLVGTYFAVIAAAITIAIWQTSEALRTGKLSGIDITSAASLYLVVTGIVTTIFKTTRAVEWSWFDFVRMQHKSRAFIFTHEERCVTYSEILALAASYDKYDKHAMLGKSNLTFLQDQEFTGNVMLPWPLPIGSLIASGFLLLKEYSTGSLYLVVTTRGVYGANSVYSYSDYAKVFKCEETSHGICHITQEVDYDSLLFGELGFAALRVS</sequence>
<feature type="transmembrane region" description="Helical" evidence="1">
    <location>
        <begin position="556"/>
        <end position="574"/>
    </location>
</feature>
<evidence type="ECO:0000313" key="3">
    <source>
        <dbReference type="Proteomes" id="UP000612746"/>
    </source>
</evidence>
<reference evidence="2" key="1">
    <citation type="submission" date="2020-12" db="EMBL/GenBank/DDBJ databases">
        <title>Metabolic potential, ecology and presence of endohyphal bacteria is reflected in genomic diversity of Mucoromycotina.</title>
        <authorList>
            <person name="Muszewska A."/>
            <person name="Okrasinska A."/>
            <person name="Steczkiewicz K."/>
            <person name="Drgas O."/>
            <person name="Orlowska M."/>
            <person name="Perlinska-Lenart U."/>
            <person name="Aleksandrzak-Piekarczyk T."/>
            <person name="Szatraj K."/>
            <person name="Zielenkiewicz U."/>
            <person name="Pilsyk S."/>
            <person name="Malc E."/>
            <person name="Mieczkowski P."/>
            <person name="Kruszewska J.S."/>
            <person name="Biernat P."/>
            <person name="Pawlowska J."/>
        </authorList>
    </citation>
    <scope>NUCLEOTIDE SEQUENCE</scope>
    <source>
        <strain evidence="2">WA0000051536</strain>
    </source>
</reference>
<dbReference type="OrthoDB" id="10380749at2759"/>
<proteinExistence type="predicted"/>
<gene>
    <name evidence="2" type="ORF">INT44_000567</name>
</gene>
<keyword evidence="3" id="KW-1185">Reference proteome</keyword>
<dbReference type="AlphaFoldDB" id="A0A8H7PLA5"/>
<feature type="transmembrane region" description="Helical" evidence="1">
    <location>
        <begin position="433"/>
        <end position="451"/>
    </location>
</feature>
<accession>A0A8H7PLA5</accession>
<comment type="caution">
    <text evidence="2">The sequence shown here is derived from an EMBL/GenBank/DDBJ whole genome shotgun (WGS) entry which is preliminary data.</text>
</comment>
<keyword evidence="1" id="KW-0472">Membrane</keyword>
<feature type="transmembrane region" description="Helical" evidence="1">
    <location>
        <begin position="463"/>
        <end position="485"/>
    </location>
</feature>
<keyword evidence="1" id="KW-0812">Transmembrane</keyword>
<evidence type="ECO:0000256" key="1">
    <source>
        <dbReference type="SAM" id="Phobius"/>
    </source>
</evidence>
<name>A0A8H7PLA5_9FUNG</name>
<protein>
    <submittedName>
        <fullName evidence="2">Uncharacterized protein</fullName>
    </submittedName>
</protein>